<evidence type="ECO:0000313" key="1">
    <source>
        <dbReference type="EMBL" id="KAI6089046.1"/>
    </source>
</evidence>
<gene>
    <name evidence="1" type="ORF">F4821DRAFT_71529</name>
</gene>
<comment type="caution">
    <text evidence="1">The sequence shown here is derived from an EMBL/GenBank/DDBJ whole genome shotgun (WGS) entry which is preliminary data.</text>
</comment>
<name>A0ACC0D950_9PEZI</name>
<sequence>MSDLPQQTAGDQKFSAVLFRHLPSTLDIDWDKFAQEMGLKDGSIAKTRYRQIRRKMFGGSTAGGGSPAKSSPSKVTKSTKKTANSGLKRAAKGAAPKHLDDSADDDESHAMKKLEDYLEEKDVKSEY</sequence>
<keyword evidence="2" id="KW-1185">Reference proteome</keyword>
<evidence type="ECO:0000313" key="2">
    <source>
        <dbReference type="Proteomes" id="UP001497680"/>
    </source>
</evidence>
<dbReference type="EMBL" id="MU394298">
    <property type="protein sequence ID" value="KAI6089046.1"/>
    <property type="molecule type" value="Genomic_DNA"/>
</dbReference>
<dbReference type="Proteomes" id="UP001497680">
    <property type="component" value="Unassembled WGS sequence"/>
</dbReference>
<organism evidence="1 2">
    <name type="scientific">Hypoxylon rubiginosum</name>
    <dbReference type="NCBI Taxonomy" id="110542"/>
    <lineage>
        <taxon>Eukaryota</taxon>
        <taxon>Fungi</taxon>
        <taxon>Dikarya</taxon>
        <taxon>Ascomycota</taxon>
        <taxon>Pezizomycotina</taxon>
        <taxon>Sordariomycetes</taxon>
        <taxon>Xylariomycetidae</taxon>
        <taxon>Xylariales</taxon>
        <taxon>Hypoxylaceae</taxon>
        <taxon>Hypoxylon</taxon>
    </lineage>
</organism>
<protein>
    <submittedName>
        <fullName evidence="1">Uncharacterized protein</fullName>
    </submittedName>
</protein>
<proteinExistence type="predicted"/>
<accession>A0ACC0D950</accession>
<reference evidence="1 2" key="1">
    <citation type="journal article" date="2022" name="New Phytol.">
        <title>Ecological generalism drives hyperdiversity of secondary metabolite gene clusters in xylarialean endophytes.</title>
        <authorList>
            <person name="Franco M.E.E."/>
            <person name="Wisecaver J.H."/>
            <person name="Arnold A.E."/>
            <person name="Ju Y.M."/>
            <person name="Slot J.C."/>
            <person name="Ahrendt S."/>
            <person name="Moore L.P."/>
            <person name="Eastman K.E."/>
            <person name="Scott K."/>
            <person name="Konkel Z."/>
            <person name="Mondo S.J."/>
            <person name="Kuo A."/>
            <person name="Hayes R.D."/>
            <person name="Haridas S."/>
            <person name="Andreopoulos B."/>
            <person name="Riley R."/>
            <person name="LaButti K."/>
            <person name="Pangilinan J."/>
            <person name="Lipzen A."/>
            <person name="Amirebrahimi M."/>
            <person name="Yan J."/>
            <person name="Adam C."/>
            <person name="Keymanesh K."/>
            <person name="Ng V."/>
            <person name="Louie K."/>
            <person name="Northen T."/>
            <person name="Drula E."/>
            <person name="Henrissat B."/>
            <person name="Hsieh H.M."/>
            <person name="Youens-Clark K."/>
            <person name="Lutzoni F."/>
            <person name="Miadlikowska J."/>
            <person name="Eastwood D.C."/>
            <person name="Hamelin R.C."/>
            <person name="Grigoriev I.V."/>
            <person name="U'Ren J.M."/>
        </authorList>
    </citation>
    <scope>NUCLEOTIDE SEQUENCE [LARGE SCALE GENOMIC DNA]</scope>
    <source>
        <strain evidence="1 2">ER1909</strain>
    </source>
</reference>